<dbReference type="EMBL" id="MU274929">
    <property type="protein sequence ID" value="KAI0085657.1"/>
    <property type="molecule type" value="Genomic_DNA"/>
</dbReference>
<accession>A0ACB8TUC3</accession>
<reference evidence="1" key="1">
    <citation type="journal article" date="2021" name="Environ. Microbiol.">
        <title>Gene family expansions and transcriptome signatures uncover fungal adaptations to wood decay.</title>
        <authorList>
            <person name="Hage H."/>
            <person name="Miyauchi S."/>
            <person name="Viragh M."/>
            <person name="Drula E."/>
            <person name="Min B."/>
            <person name="Chaduli D."/>
            <person name="Navarro D."/>
            <person name="Favel A."/>
            <person name="Norest M."/>
            <person name="Lesage-Meessen L."/>
            <person name="Balint B."/>
            <person name="Merenyi Z."/>
            <person name="de Eugenio L."/>
            <person name="Morin E."/>
            <person name="Martinez A.T."/>
            <person name="Baldrian P."/>
            <person name="Stursova M."/>
            <person name="Martinez M.J."/>
            <person name="Novotny C."/>
            <person name="Magnuson J.K."/>
            <person name="Spatafora J.W."/>
            <person name="Maurice S."/>
            <person name="Pangilinan J."/>
            <person name="Andreopoulos W."/>
            <person name="LaButti K."/>
            <person name="Hundley H."/>
            <person name="Na H."/>
            <person name="Kuo A."/>
            <person name="Barry K."/>
            <person name="Lipzen A."/>
            <person name="Henrissat B."/>
            <person name="Riley R."/>
            <person name="Ahrendt S."/>
            <person name="Nagy L.G."/>
            <person name="Grigoriev I.V."/>
            <person name="Martin F."/>
            <person name="Rosso M.N."/>
        </authorList>
    </citation>
    <scope>NUCLEOTIDE SEQUENCE</scope>
    <source>
        <strain evidence="1">CBS 384.51</strain>
    </source>
</reference>
<keyword evidence="2" id="KW-1185">Reference proteome</keyword>
<proteinExistence type="predicted"/>
<evidence type="ECO:0000313" key="2">
    <source>
        <dbReference type="Proteomes" id="UP001055072"/>
    </source>
</evidence>
<name>A0ACB8TUC3_9APHY</name>
<dbReference type="Proteomes" id="UP001055072">
    <property type="component" value="Unassembled WGS sequence"/>
</dbReference>
<organism evidence="1 2">
    <name type="scientific">Irpex rosettiformis</name>
    <dbReference type="NCBI Taxonomy" id="378272"/>
    <lineage>
        <taxon>Eukaryota</taxon>
        <taxon>Fungi</taxon>
        <taxon>Dikarya</taxon>
        <taxon>Basidiomycota</taxon>
        <taxon>Agaricomycotina</taxon>
        <taxon>Agaricomycetes</taxon>
        <taxon>Polyporales</taxon>
        <taxon>Irpicaceae</taxon>
        <taxon>Irpex</taxon>
    </lineage>
</organism>
<gene>
    <name evidence="1" type="ORF">BDY19DRAFT_1020582</name>
</gene>
<sequence length="1513" mass="167186">MNLVNDASVRVHSEENTSANSKVQASKHLVSLSGLPIASLNLLRFLSSLALFGLQVYTLVLYNNSWAYIALTATYAYVVLLSGLTLFVGPINRRIVTTHLVTVLFVSWAISAYRNLWPLATFNLKPADGVEGALLWIKFGLLTVIGVVIPLIIPREYRPYDPQNPSPEPHPEQTASILSMTIYTYMTPLVWTAAHTPHLGIDQLPRMADGDEMKNLVHRGFDFLDPLSPKAQGHIFWGLIRVFCKVFLIGLPVLSDLGVFFTYLSPIGVNRILSYLETGGSGSQIRPWFWCIWLFLGPFSASVIMSRYSFSATRLLAQSQGLLSELIFEHSLRIRVTSQTSSDKESSTQPSTLDSASVAESSILADDQEQEGVREGAESTAESRTKASVNDGSAETEKNQKDKDLTGRINNLLTADISALEDGQLFLLNIFFGPPQVIFSVIFLYMIIGWSVFIGFGFMVVLSGLPGLIGKMLHSTQVAKMKASDARVQTVTETIGGAIRMIKLFGWEDKINKQIDGKRSDELKLLRKQRLLILWNVLAMTFIPVVTMLATFATYTLVMKEQLTPSRIFPCMSVFQILRFHFLGFSQSLNILSSGKVALDRINKFLHETELLDTFNTDKPSIELTSPPTIAEAPIGFRAASFTWNVDSDSTFSRRRKFRLTIENEVIFKRGKTNLIVGQTGCGKTSMLMALLGEMHYIPLDTTSLVSLPRDKGIAYHAQESWVLNETIKNNILFGSPFDSERYAKVIKQCALERDLDLFEVGDETEVGERGVTLSGGQKARITLARAVYSSAAILLLDDVLAALDVHTSQHIVDQCLKGDLVRGRTVILVTHNLALTAPIADLVVSLTPDGRIQNISSHISALEADADTEKDVRVTAKTSQDLDDDNKVEQVRSSGGKLIVKEEMEQGRVEWSAMNLLFRNTTSSGFSSLVFWVSLLLIMFASRSASVLETWVLSRWAKEYEYGNLPPLSALHYMYRFIGVVLVSSSLVSIAYTMYILGIVRAVRVVHQLLINSVLHATMRWLDTTPTSRITTRCTQDIASIDGPVIIYIHSFLDCLFDSVTKFIGVIVMSPIFAIPGAILGLLGCWIGDLFIRAQLSIKREMSSARAPVLGHVGAAIAGLVSIRAYGAQEAFILECHKRIDRYTLTARTFWNLTRWLAVRTETLSGLFAAGLAVYLVYSDKKDAASTGFSLTMAVGFSSMILYLVRMFNQFQINGNSLERIQQYLVIDHEPKATEGGIPPAYWPASGDLRVENLSAKYSSDGPNVLNNISFHIKSGERVGIVGRTGSGKSSLTLALLRCILTTGKVYFDGILTDDINLDALRTGITIIPQVPDLLSGTLRENIDPFSQYDDAVINDALRAAGLYFLQKARHQDEAREEEETGNLTLDTTIVSNGGNLSVGQRQIIALARAIVRRSRLLILDEATSAIDYETDSVIQASLRNEVARDVTLLTVAHRLQTIMDYDKIMVLDAGDIMEFGTPVELLKNKDGFLTGLVDASGDKTKLYELAAQAAS</sequence>
<comment type="caution">
    <text evidence="1">The sequence shown here is derived from an EMBL/GenBank/DDBJ whole genome shotgun (WGS) entry which is preliminary data.</text>
</comment>
<evidence type="ECO:0000313" key="1">
    <source>
        <dbReference type="EMBL" id="KAI0085657.1"/>
    </source>
</evidence>
<protein>
    <submittedName>
        <fullName evidence="1">Multidrug resistance-associated ABC transporter</fullName>
    </submittedName>
</protein>